<evidence type="ECO:0000313" key="2">
    <source>
        <dbReference type="Proteomes" id="UP001206983"/>
    </source>
</evidence>
<proteinExistence type="predicted"/>
<reference evidence="1 2" key="1">
    <citation type="journal article" date="2011" name="Appl. Environ. Microbiol.">
        <title>Methanogenic archaea isolated from Taiwan's Chelungpu fault.</title>
        <authorList>
            <person name="Wu S.Y."/>
            <person name="Lai M.C."/>
        </authorList>
    </citation>
    <scope>NUCLEOTIDE SEQUENCE [LARGE SCALE GENOMIC DNA]</scope>
    <source>
        <strain evidence="1 2">St545Mb</strain>
    </source>
</reference>
<dbReference type="AlphaFoldDB" id="A0AAE3H9C0"/>
<gene>
    <name evidence="1" type="ORF">PV02_02905</name>
</gene>
<protein>
    <submittedName>
        <fullName evidence="1">Transcriptional regulator</fullName>
    </submittedName>
</protein>
<dbReference type="PANTHER" id="PTHR40730">
    <property type="entry name" value="TRANSCRIPTIONAL REGULATOR PROTEIN-LIKE PROTEIN"/>
    <property type="match status" value="1"/>
</dbReference>
<keyword evidence="2" id="KW-1185">Reference proteome</keyword>
<dbReference type="Proteomes" id="UP001206983">
    <property type="component" value="Unassembled WGS sequence"/>
</dbReference>
<dbReference type="Pfam" id="PF13412">
    <property type="entry name" value="HTH_24"/>
    <property type="match status" value="1"/>
</dbReference>
<dbReference type="GO" id="GO:0003677">
    <property type="term" value="F:DNA binding"/>
    <property type="evidence" value="ECO:0007669"/>
    <property type="project" value="InterPro"/>
</dbReference>
<name>A0AAE3H9C0_9EURY</name>
<dbReference type="RefSeq" id="WP_256621871.1">
    <property type="nucleotide sequence ID" value="NZ_JTEO01000002.1"/>
</dbReference>
<accession>A0AAE3H9C0</accession>
<dbReference type="InterPro" id="IPR010982">
    <property type="entry name" value="Lambda_DNA-bd_dom_sf"/>
</dbReference>
<sequence length="114" mass="13079">MKLPCEKVVWDILPAIRAAITEELANCGLTQQEIARELDMAPSAVSQYLSKKRGYRIVFEDEIRDSIRLLARDIKDNRVADITPRVCRICMQLRDTDGRCGGREEDDCSEIHRD</sequence>
<dbReference type="EMBL" id="JTEO01000002">
    <property type="protein sequence ID" value="MCQ6962110.1"/>
    <property type="molecule type" value="Genomic_DNA"/>
</dbReference>
<organism evidence="1 2">
    <name type="scientific">Methanolobus chelungpuianus</name>
    <dbReference type="NCBI Taxonomy" id="502115"/>
    <lineage>
        <taxon>Archaea</taxon>
        <taxon>Methanobacteriati</taxon>
        <taxon>Methanobacteriota</taxon>
        <taxon>Stenosarchaea group</taxon>
        <taxon>Methanomicrobia</taxon>
        <taxon>Methanosarcinales</taxon>
        <taxon>Methanosarcinaceae</taxon>
        <taxon>Methanolobus</taxon>
    </lineage>
</organism>
<dbReference type="PANTHER" id="PTHR40730:SF3">
    <property type="entry name" value="HTH CRO_C1-TYPE DOMAIN-CONTAINING PROTEIN"/>
    <property type="match status" value="1"/>
</dbReference>
<dbReference type="Gene3D" id="1.10.260.40">
    <property type="entry name" value="lambda repressor-like DNA-binding domains"/>
    <property type="match status" value="1"/>
</dbReference>
<comment type="caution">
    <text evidence="1">The sequence shown here is derived from an EMBL/GenBank/DDBJ whole genome shotgun (WGS) entry which is preliminary data.</text>
</comment>
<evidence type="ECO:0000313" key="1">
    <source>
        <dbReference type="EMBL" id="MCQ6962110.1"/>
    </source>
</evidence>